<feature type="compositionally biased region" description="Low complexity" evidence="1">
    <location>
        <begin position="12"/>
        <end position="29"/>
    </location>
</feature>
<dbReference type="EMBL" id="AOSS01000332">
    <property type="protein sequence ID" value="ERF55313.1"/>
    <property type="molecule type" value="Genomic_DNA"/>
</dbReference>
<gene>
    <name evidence="2" type="ORF">H641_08944</name>
</gene>
<proteinExistence type="predicted"/>
<organism evidence="2 3">
    <name type="scientific">Cutibacterium granulosum DSM 20700</name>
    <dbReference type="NCBI Taxonomy" id="1160719"/>
    <lineage>
        <taxon>Bacteria</taxon>
        <taxon>Bacillati</taxon>
        <taxon>Actinomycetota</taxon>
        <taxon>Actinomycetes</taxon>
        <taxon>Propionibacteriales</taxon>
        <taxon>Propionibacteriaceae</taxon>
        <taxon>Cutibacterium</taxon>
    </lineage>
</organism>
<feature type="region of interest" description="Disordered" evidence="1">
    <location>
        <begin position="1"/>
        <end position="38"/>
    </location>
</feature>
<dbReference type="PATRIC" id="fig|1160719.4.peg.1693"/>
<sequence>GTDENGNPCGTPAPSVTPAPSSTPTACVPGQGGTDENGKPCVIVPTTCVPDQGATAGKHGAVAKAKAGKADVCVEPGLPATGV</sequence>
<dbReference type="Proteomes" id="UP000016307">
    <property type="component" value="Unassembled WGS sequence"/>
</dbReference>
<keyword evidence="3" id="KW-1185">Reference proteome</keyword>
<comment type="caution">
    <text evidence="2">The sequence shown here is derived from an EMBL/GenBank/DDBJ whole genome shotgun (WGS) entry which is preliminary data.</text>
</comment>
<feature type="non-terminal residue" evidence="2">
    <location>
        <position position="1"/>
    </location>
</feature>
<evidence type="ECO:0000256" key="1">
    <source>
        <dbReference type="SAM" id="MobiDB-lite"/>
    </source>
</evidence>
<evidence type="ECO:0000313" key="2">
    <source>
        <dbReference type="EMBL" id="ERF55313.1"/>
    </source>
</evidence>
<evidence type="ECO:0000313" key="3">
    <source>
        <dbReference type="Proteomes" id="UP000016307"/>
    </source>
</evidence>
<accession>U1F7C6</accession>
<name>U1F7C6_9ACTN</name>
<dbReference type="AlphaFoldDB" id="U1F7C6"/>
<reference evidence="2 3" key="1">
    <citation type="journal article" date="2013" name="BMC Genomics">
        <title>Comparative genomics reveals distinct host-interacting traits of three major human-associated propionibacteria.</title>
        <authorList>
            <person name="Mak T.N."/>
            <person name="Schmid M."/>
            <person name="Brzuszkiewicz E."/>
            <person name="Zeng G."/>
            <person name="Meyer R."/>
            <person name="Sfanos K.S."/>
            <person name="Brinkmann V."/>
            <person name="Meyer T.F."/>
            <person name="Bruggemann H."/>
        </authorList>
    </citation>
    <scope>NUCLEOTIDE SEQUENCE [LARGE SCALE GENOMIC DNA]</scope>
    <source>
        <strain evidence="2 3">DSM 20700</strain>
    </source>
</reference>
<protein>
    <submittedName>
        <fullName evidence="2">Uncharacterized protein</fullName>
    </submittedName>
</protein>